<dbReference type="InterPro" id="IPR011990">
    <property type="entry name" value="TPR-like_helical_dom_sf"/>
</dbReference>
<reference evidence="5 6" key="1">
    <citation type="submission" date="2023-10" db="EMBL/GenBank/DDBJ databases">
        <title>Two novel species belonging to the OM43/NOR5 clade.</title>
        <authorList>
            <person name="Park M."/>
        </authorList>
    </citation>
    <scope>NUCLEOTIDE SEQUENCE [LARGE SCALE GENOMIC DNA]</scope>
    <source>
        <strain evidence="5 6">IMCC45268</strain>
    </source>
</reference>
<proteinExistence type="predicted"/>
<evidence type="ECO:0000259" key="4">
    <source>
        <dbReference type="PROSITE" id="PS50234"/>
    </source>
</evidence>
<feature type="compositionally biased region" description="Polar residues" evidence="2">
    <location>
        <begin position="514"/>
        <end position="523"/>
    </location>
</feature>
<dbReference type="InterPro" id="IPR002035">
    <property type="entry name" value="VWF_A"/>
</dbReference>
<keyword evidence="3" id="KW-1133">Transmembrane helix</keyword>
<feature type="transmembrane region" description="Helical" evidence="3">
    <location>
        <begin position="12"/>
        <end position="30"/>
    </location>
</feature>
<feature type="compositionally biased region" description="Low complexity" evidence="2">
    <location>
        <begin position="458"/>
        <end position="503"/>
    </location>
</feature>
<sequence length="605" mass="67342">MTELLNNFHFLRPQWLLLLLPCLILGFLLWKQRGQEASWSRIVAPELLEHLISRESVRRGRSGLPALLLAWMIGSLAAAGPSWEQLPQPVLQKQDALVLVVDLSYSMLATDLQPSRQDRVRRKLLDLLRERKEGLTALIAYAGDAHIVAPLTDDNPTIANLLPALTPEMMPLPGSNPVDAVERAVALLDSAGVRRGRILLVTDGIRSRDLSSIQTILAGQPRDLAVLGVGTRVGAPIALRGGGFLKDQSGEIVVPALDEDLLLELATETGGTYRSMTVDDSDLQALLTQSNIVDDDDTISLDRQADRWQDMAHWLVLPLLLIALVSFRRGWVYMLPLVVTVLPAQKSEAFEWQDLWLRADQQAERALADGDAGRAAALFEDPSWRGTAAFSNEDYVTAATAFSTEDSADAWYNRGNALAAQGELQAAINAYKESLEREPDQEDAQKNLATLEQLLEQQQEEQQGQQGDSQQQPQDSQGNQDQQNGDSQQDQSQPPQDNSGQQDNPEGSSDDSQSENGQDQNQQDTDRENGSQGDSEQSEQAQQRPMPQPEIDNSAMQEDLEKDQAMQQWLRRVPDDPSGLLREKFRFESRQRQQQGKNRDTKEIW</sequence>
<feature type="repeat" description="TPR" evidence="1">
    <location>
        <begin position="408"/>
        <end position="441"/>
    </location>
</feature>
<dbReference type="Pfam" id="PF00515">
    <property type="entry name" value="TPR_1"/>
    <property type="match status" value="1"/>
</dbReference>
<dbReference type="PROSITE" id="PS50234">
    <property type="entry name" value="VWFA"/>
    <property type="match status" value="1"/>
</dbReference>
<keyword evidence="1" id="KW-0802">TPR repeat</keyword>
<dbReference type="PROSITE" id="PS50005">
    <property type="entry name" value="TPR"/>
    <property type="match status" value="1"/>
</dbReference>
<feature type="domain" description="VWFA" evidence="4">
    <location>
        <begin position="96"/>
        <end position="296"/>
    </location>
</feature>
<dbReference type="InterPro" id="IPR036465">
    <property type="entry name" value="vWFA_dom_sf"/>
</dbReference>
<name>A0ABZ0IA75_9GAMM</name>
<evidence type="ECO:0000256" key="3">
    <source>
        <dbReference type="SAM" id="Phobius"/>
    </source>
</evidence>
<evidence type="ECO:0000313" key="6">
    <source>
        <dbReference type="Proteomes" id="UP001626549"/>
    </source>
</evidence>
<dbReference type="CDD" id="cd00198">
    <property type="entry name" value="vWFA"/>
    <property type="match status" value="1"/>
</dbReference>
<dbReference type="SUPFAM" id="SSF53300">
    <property type="entry name" value="vWA-like"/>
    <property type="match status" value="1"/>
</dbReference>
<feature type="transmembrane region" description="Helical" evidence="3">
    <location>
        <begin position="64"/>
        <end position="83"/>
    </location>
</feature>
<dbReference type="InterPro" id="IPR019734">
    <property type="entry name" value="TPR_rpt"/>
</dbReference>
<dbReference type="InterPro" id="IPR050768">
    <property type="entry name" value="UPF0353/GerABKA_families"/>
</dbReference>
<dbReference type="PROSITE" id="PS50293">
    <property type="entry name" value="TPR_REGION"/>
    <property type="match status" value="1"/>
</dbReference>
<dbReference type="EMBL" id="CP136865">
    <property type="protein sequence ID" value="WOJ95618.1"/>
    <property type="molecule type" value="Genomic_DNA"/>
</dbReference>
<dbReference type="PANTHER" id="PTHR22550">
    <property type="entry name" value="SPORE GERMINATION PROTEIN"/>
    <property type="match status" value="1"/>
</dbReference>
<keyword evidence="6" id="KW-1185">Reference proteome</keyword>
<dbReference type="Gene3D" id="1.25.40.10">
    <property type="entry name" value="Tetratricopeptide repeat domain"/>
    <property type="match status" value="1"/>
</dbReference>
<feature type="compositionally biased region" description="Basic and acidic residues" evidence="2">
    <location>
        <begin position="581"/>
        <end position="605"/>
    </location>
</feature>
<dbReference type="SUPFAM" id="SSF48452">
    <property type="entry name" value="TPR-like"/>
    <property type="match status" value="1"/>
</dbReference>
<dbReference type="RefSeq" id="WP_407326322.1">
    <property type="nucleotide sequence ID" value="NZ_CP136865.1"/>
</dbReference>
<dbReference type="Pfam" id="PF13519">
    <property type="entry name" value="VWA_2"/>
    <property type="match status" value="1"/>
</dbReference>
<organism evidence="5 6">
    <name type="scientific">Congregibacter brevis</name>
    <dbReference type="NCBI Taxonomy" id="3081201"/>
    <lineage>
        <taxon>Bacteria</taxon>
        <taxon>Pseudomonadati</taxon>
        <taxon>Pseudomonadota</taxon>
        <taxon>Gammaproteobacteria</taxon>
        <taxon>Cellvibrionales</taxon>
        <taxon>Halieaceae</taxon>
        <taxon>Congregibacter</taxon>
    </lineage>
</organism>
<feature type="region of interest" description="Disordered" evidence="2">
    <location>
        <begin position="458"/>
        <end position="605"/>
    </location>
</feature>
<dbReference type="Proteomes" id="UP001626549">
    <property type="component" value="Chromosome"/>
</dbReference>
<accession>A0ABZ0IA75</accession>
<evidence type="ECO:0000313" key="5">
    <source>
        <dbReference type="EMBL" id="WOJ95618.1"/>
    </source>
</evidence>
<dbReference type="SMART" id="SM00327">
    <property type="entry name" value="VWA"/>
    <property type="match status" value="1"/>
</dbReference>
<keyword evidence="3" id="KW-0472">Membrane</keyword>
<dbReference type="PANTHER" id="PTHR22550:SF14">
    <property type="entry name" value="VWFA DOMAIN-CONTAINING PROTEIN"/>
    <property type="match status" value="1"/>
</dbReference>
<dbReference type="Gene3D" id="3.40.50.410">
    <property type="entry name" value="von Willebrand factor, type A domain"/>
    <property type="match status" value="1"/>
</dbReference>
<evidence type="ECO:0000256" key="2">
    <source>
        <dbReference type="SAM" id="MobiDB-lite"/>
    </source>
</evidence>
<dbReference type="SMART" id="SM00028">
    <property type="entry name" value="TPR"/>
    <property type="match status" value="1"/>
</dbReference>
<gene>
    <name evidence="5" type="ORF">R0137_10170</name>
</gene>
<evidence type="ECO:0000256" key="1">
    <source>
        <dbReference type="PROSITE-ProRule" id="PRU00339"/>
    </source>
</evidence>
<protein>
    <submittedName>
        <fullName evidence="5">VWA domain-containing protein</fullName>
    </submittedName>
</protein>
<keyword evidence="3" id="KW-0812">Transmembrane</keyword>
<feature type="compositionally biased region" description="Polar residues" evidence="2">
    <location>
        <begin position="530"/>
        <end position="545"/>
    </location>
</feature>